<dbReference type="Pfam" id="PF01575">
    <property type="entry name" value="MaoC_dehydratas"/>
    <property type="match status" value="1"/>
</dbReference>
<sequence length="465" mass="51140">MDHQLEFASLSGDHNPLHVDPVASRRLLFGGPVVHGIHSVLWVLDRAMQEESSECEITRVRAMFHKPLLVGDEVVATIERSSDSIQAELVSNGAVALTLKAETGNRRDQNSCSPKNEIPERAVPTELDDEKIATTSGVMNLYLQDELARKLFPKLATLIPAQQLSTVSTCSRLVGGECPGMHSVFAELQLTFDREPEAPLLKYSVKRYNGAIGMVSMELEGPGCHGDIRAFRRPSPKQQPSISEIAKLVSKDEFANQRALVIGGSRGMGEIAVKMLAAGGADVSFTYNMGKEDAVRICNDVESAGARVRRFQYNVLSESYQPDDPQDANYRASHIYYFATPFVFGGNKGVFVNELFDKFCRFYVNGFVNALEQFREPEQCAVLYPSTVAIDELPVNMGEYVAAKTAGEALVSFLKKSDRTLSVHCPRLPRVATDQTVSLVPVKNGDPVEILLKEIRALQALDSSN</sequence>
<dbReference type="AlphaFoldDB" id="A0A5C5WM71"/>
<dbReference type="EMBL" id="SIHI01000011">
    <property type="protein sequence ID" value="TWT51710.1"/>
    <property type="molecule type" value="Genomic_DNA"/>
</dbReference>
<dbReference type="Gene3D" id="3.10.129.10">
    <property type="entry name" value="Hotdog Thioesterase"/>
    <property type="match status" value="1"/>
</dbReference>
<protein>
    <submittedName>
        <fullName evidence="2">Short chain dehydrogenase</fullName>
    </submittedName>
</protein>
<evidence type="ECO:0000259" key="1">
    <source>
        <dbReference type="Pfam" id="PF01575"/>
    </source>
</evidence>
<name>A0A5C5WM71_9PLAN</name>
<keyword evidence="3" id="KW-1185">Reference proteome</keyword>
<comment type="caution">
    <text evidence="2">The sequence shown here is derived from an EMBL/GenBank/DDBJ whole genome shotgun (WGS) entry which is preliminary data.</text>
</comment>
<dbReference type="SUPFAM" id="SSF54637">
    <property type="entry name" value="Thioesterase/thiol ester dehydrase-isomerase"/>
    <property type="match status" value="1"/>
</dbReference>
<gene>
    <name evidence="2" type="ORF">KOR42_33960</name>
</gene>
<dbReference type="PANTHER" id="PTHR43841">
    <property type="entry name" value="3-HYDROXYACYL-THIOESTER DEHYDRATASE HTDX-RELATED"/>
    <property type="match status" value="1"/>
</dbReference>
<dbReference type="InterPro" id="IPR029069">
    <property type="entry name" value="HotDog_dom_sf"/>
</dbReference>
<dbReference type="SUPFAM" id="SSF51735">
    <property type="entry name" value="NAD(P)-binding Rossmann-fold domains"/>
    <property type="match status" value="1"/>
</dbReference>
<accession>A0A5C5WM71</accession>
<dbReference type="Proteomes" id="UP000317243">
    <property type="component" value="Unassembled WGS sequence"/>
</dbReference>
<feature type="domain" description="MaoC-like" evidence="1">
    <location>
        <begin position="6"/>
        <end position="85"/>
    </location>
</feature>
<dbReference type="PANTHER" id="PTHR43841:SF1">
    <property type="entry name" value="3-HYDROXYACYL-THIOESTER DEHYDRATASE X"/>
    <property type="match status" value="1"/>
</dbReference>
<dbReference type="InterPro" id="IPR036291">
    <property type="entry name" value="NAD(P)-bd_dom_sf"/>
</dbReference>
<evidence type="ECO:0000313" key="2">
    <source>
        <dbReference type="EMBL" id="TWT51710.1"/>
    </source>
</evidence>
<dbReference type="CDD" id="cd03441">
    <property type="entry name" value="R_hydratase_like"/>
    <property type="match status" value="1"/>
</dbReference>
<dbReference type="Gene3D" id="3.40.50.720">
    <property type="entry name" value="NAD(P)-binding Rossmann-like Domain"/>
    <property type="match status" value="1"/>
</dbReference>
<proteinExistence type="predicted"/>
<dbReference type="RefSeq" id="WP_197441252.1">
    <property type="nucleotide sequence ID" value="NZ_SIHI01000011.1"/>
</dbReference>
<evidence type="ECO:0000313" key="3">
    <source>
        <dbReference type="Proteomes" id="UP000317243"/>
    </source>
</evidence>
<dbReference type="InterPro" id="IPR002539">
    <property type="entry name" value="MaoC-like_dom"/>
</dbReference>
<reference evidence="2 3" key="1">
    <citation type="submission" date="2019-02" db="EMBL/GenBank/DDBJ databases">
        <title>Deep-cultivation of Planctomycetes and their phenomic and genomic characterization uncovers novel biology.</title>
        <authorList>
            <person name="Wiegand S."/>
            <person name="Jogler M."/>
            <person name="Boedeker C."/>
            <person name="Pinto D."/>
            <person name="Vollmers J."/>
            <person name="Rivas-Marin E."/>
            <person name="Kohn T."/>
            <person name="Peeters S.H."/>
            <person name="Heuer A."/>
            <person name="Rast P."/>
            <person name="Oberbeckmann S."/>
            <person name="Bunk B."/>
            <person name="Jeske O."/>
            <person name="Meyerdierks A."/>
            <person name="Storesund J.E."/>
            <person name="Kallscheuer N."/>
            <person name="Luecker S."/>
            <person name="Lage O.M."/>
            <person name="Pohl T."/>
            <person name="Merkel B.J."/>
            <person name="Hornburger P."/>
            <person name="Mueller R.-W."/>
            <person name="Bruemmer F."/>
            <person name="Labrenz M."/>
            <person name="Spormann A.M."/>
            <person name="Op Den Camp H."/>
            <person name="Overmann J."/>
            <person name="Amann R."/>
            <person name="Jetten M.S.M."/>
            <person name="Mascher T."/>
            <person name="Medema M.H."/>
            <person name="Devos D.P."/>
            <person name="Kaster A.-K."/>
            <person name="Ovreas L."/>
            <person name="Rohde M."/>
            <person name="Galperin M.Y."/>
            <person name="Jogler C."/>
        </authorList>
    </citation>
    <scope>NUCLEOTIDE SEQUENCE [LARGE SCALE GENOMIC DNA]</scope>
    <source>
        <strain evidence="2 3">KOR42</strain>
    </source>
</reference>
<organism evidence="2 3">
    <name type="scientific">Thalassoglobus neptunius</name>
    <dbReference type="NCBI Taxonomy" id="1938619"/>
    <lineage>
        <taxon>Bacteria</taxon>
        <taxon>Pseudomonadati</taxon>
        <taxon>Planctomycetota</taxon>
        <taxon>Planctomycetia</taxon>
        <taxon>Planctomycetales</taxon>
        <taxon>Planctomycetaceae</taxon>
        <taxon>Thalassoglobus</taxon>
    </lineage>
</organism>